<dbReference type="GO" id="GO:0030170">
    <property type="term" value="F:pyridoxal phosphate binding"/>
    <property type="evidence" value="ECO:0007669"/>
    <property type="project" value="InterPro"/>
</dbReference>
<dbReference type="InterPro" id="IPR051446">
    <property type="entry name" value="HTH_trans_reg/aminotransferase"/>
</dbReference>
<reference evidence="7" key="1">
    <citation type="submission" date="2020-12" db="EMBL/GenBank/DDBJ databases">
        <title>Clostridium thailandense sp. nov., a novel acetogenic bacterium isolated from peat land soil in Thailand.</title>
        <authorList>
            <person name="Chaikitkaew S."/>
            <person name="Birkeland N.K."/>
        </authorList>
    </citation>
    <scope>NUCLEOTIDE SEQUENCE</scope>
    <source>
        <strain evidence="7">DSM 17425</strain>
    </source>
</reference>
<dbReference type="GO" id="GO:0003677">
    <property type="term" value="F:DNA binding"/>
    <property type="evidence" value="ECO:0007669"/>
    <property type="project" value="UniProtKB-KW"/>
</dbReference>
<proteinExistence type="inferred from homology"/>
<sequence length="446" mass="52361">MEKKYELIIKYIEKLVASNQLKQGQRLPTIRTLAIKYKCNKSTVIRAYKELELNHKIYAIPKSGYYLVEKNELNKDEIEAIDFSEVLPESKLLPYKEFNHCINRAVELYKNNLFSYSHAQGLKSLRKVLVNHFSEYQIFTSEENVFITAGAQQALSILSKMPFPNGKKNILVEQPTYSLMHELVEINGDRLVGIKRDYNGIDLKELDRIFKHGNIKFFYTIPRMHNPLGTDYSEKEKKRIVELAEKYDVYIVEDDYLADIDTNKKVLPTYYYDTSERVIYVKSFSKAFMPGIRIGAVVIHEKLKKEFLKHKKLYDLNTSVLAQGALEIFINSGMYKNHIKKAQLEYRKKMDSLRQCLKGLNKNGIEFFVPPTGFFIWIKLPKKVNMTILIKRLEERKVYIASGEKFFIKNNSNENSFRICISKLTKDEIRIGIQILFEEIFRFKIE</sequence>
<dbReference type="Gene3D" id="3.40.640.10">
    <property type="entry name" value="Type I PLP-dependent aspartate aminotransferase-like (Major domain)"/>
    <property type="match status" value="1"/>
</dbReference>
<keyword evidence="2" id="KW-0663">Pyridoxal phosphate</keyword>
<name>A0A934HWP5_9CLOT</name>
<dbReference type="Pfam" id="PF00155">
    <property type="entry name" value="Aminotran_1_2"/>
    <property type="match status" value="1"/>
</dbReference>
<evidence type="ECO:0000256" key="3">
    <source>
        <dbReference type="ARBA" id="ARBA00023015"/>
    </source>
</evidence>
<dbReference type="InterPro" id="IPR015422">
    <property type="entry name" value="PyrdxlP-dep_Trfase_small"/>
</dbReference>
<dbReference type="SUPFAM" id="SSF53383">
    <property type="entry name" value="PLP-dependent transferases"/>
    <property type="match status" value="1"/>
</dbReference>
<keyword evidence="4" id="KW-0238">DNA-binding</keyword>
<dbReference type="Proteomes" id="UP000622687">
    <property type="component" value="Unassembled WGS sequence"/>
</dbReference>
<dbReference type="PANTHER" id="PTHR46577:SF1">
    <property type="entry name" value="HTH-TYPE TRANSCRIPTIONAL REGULATORY PROTEIN GABR"/>
    <property type="match status" value="1"/>
</dbReference>
<dbReference type="PANTHER" id="PTHR46577">
    <property type="entry name" value="HTH-TYPE TRANSCRIPTIONAL REGULATORY PROTEIN GABR"/>
    <property type="match status" value="1"/>
</dbReference>
<evidence type="ECO:0000256" key="1">
    <source>
        <dbReference type="ARBA" id="ARBA00005384"/>
    </source>
</evidence>
<dbReference type="InterPro" id="IPR036390">
    <property type="entry name" value="WH_DNA-bd_sf"/>
</dbReference>
<keyword evidence="7" id="KW-0808">Transferase</keyword>
<accession>A0A934HWP5</accession>
<comment type="similarity">
    <text evidence="1">In the C-terminal section; belongs to the class-I pyridoxal-phosphate-dependent aminotransferase family.</text>
</comment>
<dbReference type="CDD" id="cd07377">
    <property type="entry name" value="WHTH_GntR"/>
    <property type="match status" value="1"/>
</dbReference>
<evidence type="ECO:0000256" key="5">
    <source>
        <dbReference type="ARBA" id="ARBA00023163"/>
    </source>
</evidence>
<evidence type="ECO:0000313" key="7">
    <source>
        <dbReference type="EMBL" id="MBI6872347.1"/>
    </source>
</evidence>
<evidence type="ECO:0000313" key="8">
    <source>
        <dbReference type="Proteomes" id="UP000622687"/>
    </source>
</evidence>
<dbReference type="InterPro" id="IPR004839">
    <property type="entry name" value="Aminotransferase_I/II_large"/>
</dbReference>
<dbReference type="InterPro" id="IPR036388">
    <property type="entry name" value="WH-like_DNA-bd_sf"/>
</dbReference>
<dbReference type="InterPro" id="IPR015424">
    <property type="entry name" value="PyrdxlP-dep_Trfase"/>
</dbReference>
<dbReference type="SUPFAM" id="SSF46785">
    <property type="entry name" value="Winged helix' DNA-binding domain"/>
    <property type="match status" value="1"/>
</dbReference>
<protein>
    <submittedName>
        <fullName evidence="7">PLP-dependent aminotransferase family protein</fullName>
    </submittedName>
</protein>
<dbReference type="GO" id="GO:0008483">
    <property type="term" value="F:transaminase activity"/>
    <property type="evidence" value="ECO:0007669"/>
    <property type="project" value="UniProtKB-KW"/>
</dbReference>
<keyword evidence="3" id="KW-0805">Transcription regulation</keyword>
<comment type="caution">
    <text evidence="7">The sequence shown here is derived from an EMBL/GenBank/DDBJ whole genome shotgun (WGS) entry which is preliminary data.</text>
</comment>
<dbReference type="AlphaFoldDB" id="A0A934HWP5"/>
<keyword evidence="8" id="KW-1185">Reference proteome</keyword>
<dbReference type="CDD" id="cd00609">
    <property type="entry name" value="AAT_like"/>
    <property type="match status" value="1"/>
</dbReference>
<dbReference type="RefSeq" id="WP_211141854.1">
    <property type="nucleotide sequence ID" value="NZ_JAEEGB010000006.1"/>
</dbReference>
<dbReference type="PROSITE" id="PS50949">
    <property type="entry name" value="HTH_GNTR"/>
    <property type="match status" value="1"/>
</dbReference>
<organism evidence="7 8">
    <name type="scientific">Clostridium aciditolerans</name>
    <dbReference type="NCBI Taxonomy" id="339861"/>
    <lineage>
        <taxon>Bacteria</taxon>
        <taxon>Bacillati</taxon>
        <taxon>Bacillota</taxon>
        <taxon>Clostridia</taxon>
        <taxon>Eubacteriales</taxon>
        <taxon>Clostridiaceae</taxon>
        <taxon>Clostridium</taxon>
    </lineage>
</organism>
<dbReference type="Pfam" id="PF00392">
    <property type="entry name" value="GntR"/>
    <property type="match status" value="1"/>
</dbReference>
<dbReference type="Gene3D" id="1.10.10.10">
    <property type="entry name" value="Winged helix-like DNA-binding domain superfamily/Winged helix DNA-binding domain"/>
    <property type="match status" value="1"/>
</dbReference>
<dbReference type="EMBL" id="JAEEGB010000006">
    <property type="protein sequence ID" value="MBI6872347.1"/>
    <property type="molecule type" value="Genomic_DNA"/>
</dbReference>
<evidence type="ECO:0000259" key="6">
    <source>
        <dbReference type="PROSITE" id="PS50949"/>
    </source>
</evidence>
<evidence type="ECO:0000256" key="2">
    <source>
        <dbReference type="ARBA" id="ARBA00022898"/>
    </source>
</evidence>
<keyword evidence="5" id="KW-0804">Transcription</keyword>
<dbReference type="InterPro" id="IPR000524">
    <property type="entry name" value="Tscrpt_reg_HTH_GntR"/>
</dbReference>
<dbReference type="SMART" id="SM00345">
    <property type="entry name" value="HTH_GNTR"/>
    <property type="match status" value="1"/>
</dbReference>
<dbReference type="InterPro" id="IPR015421">
    <property type="entry name" value="PyrdxlP-dep_Trfase_major"/>
</dbReference>
<evidence type="ECO:0000256" key="4">
    <source>
        <dbReference type="ARBA" id="ARBA00023125"/>
    </source>
</evidence>
<feature type="domain" description="HTH gntR-type" evidence="6">
    <location>
        <begin position="2"/>
        <end position="70"/>
    </location>
</feature>
<dbReference type="Gene3D" id="3.90.1150.10">
    <property type="entry name" value="Aspartate Aminotransferase, domain 1"/>
    <property type="match status" value="1"/>
</dbReference>
<gene>
    <name evidence="7" type="ORF">I6U51_06450</name>
</gene>
<keyword evidence="7" id="KW-0032">Aminotransferase</keyword>
<dbReference type="GO" id="GO:0003700">
    <property type="term" value="F:DNA-binding transcription factor activity"/>
    <property type="evidence" value="ECO:0007669"/>
    <property type="project" value="InterPro"/>
</dbReference>